<keyword evidence="2" id="KW-1185">Reference proteome</keyword>
<name>C3L471_AMOA5</name>
<dbReference type="KEGG" id="aas:Aasi_1881"/>
<evidence type="ECO:0000313" key="1">
    <source>
        <dbReference type="EMBL" id="ACP21112.1"/>
    </source>
</evidence>
<dbReference type="EMBL" id="CP001102">
    <property type="protein sequence ID" value="ACP21112.1"/>
    <property type="molecule type" value="Genomic_DNA"/>
</dbReference>
<protein>
    <submittedName>
        <fullName evidence="1">Uncharacterized protein</fullName>
    </submittedName>
</protein>
<sequence>MLLEINKIRVLTTFLFSITSVTYYNSVIAADKSHNSIAVEKDNQTVINKDNAKSLYRLGQAYYYGDGVPKSI</sequence>
<gene>
    <name evidence="1" type="ordered locus">Aasi_1881</name>
</gene>
<organism evidence="1 2">
    <name type="scientific">Amoebophilus asiaticus (strain 5a2)</name>
    <dbReference type="NCBI Taxonomy" id="452471"/>
    <lineage>
        <taxon>Bacteria</taxon>
        <taxon>Pseudomonadati</taxon>
        <taxon>Bacteroidota</taxon>
        <taxon>Cytophagia</taxon>
        <taxon>Cytophagales</taxon>
        <taxon>Amoebophilaceae</taxon>
        <taxon>Candidatus Amoebophilus</taxon>
    </lineage>
</organism>
<proteinExistence type="predicted"/>
<dbReference type="RefSeq" id="WP_012473346.1">
    <property type="nucleotide sequence ID" value="NC_010830.1"/>
</dbReference>
<dbReference type="Proteomes" id="UP000001227">
    <property type="component" value="Chromosome"/>
</dbReference>
<evidence type="ECO:0000313" key="2">
    <source>
        <dbReference type="Proteomes" id="UP000001227"/>
    </source>
</evidence>
<dbReference type="HOGENOM" id="CLU_2713455_0_0_10"/>
<dbReference type="AlphaFoldDB" id="C3L471"/>
<reference evidence="1 2" key="1">
    <citation type="journal article" date="2010" name="J. Bacteriol.">
        <title>The genome of the amoeba symbiont 'Candidatus Amoebophilus asiaticus' reveals common mechanisms for host cell interaction among amoeba-associated bacteria.</title>
        <authorList>
            <person name="Schmitz-Esser S."/>
            <person name="Tischler P."/>
            <person name="Arnold R."/>
            <person name="Montanaro J."/>
            <person name="Wagner M."/>
            <person name="Rattei T."/>
            <person name="Horn M."/>
        </authorList>
    </citation>
    <scope>NUCLEOTIDE SEQUENCE [LARGE SCALE GENOMIC DNA]</scope>
    <source>
        <strain evidence="1 2">5a2</strain>
    </source>
</reference>
<accession>C3L471</accession>